<dbReference type="PATRIC" id="fig|82380.10.peg.187"/>
<dbReference type="SUPFAM" id="SSF51604">
    <property type="entry name" value="Enolase C-terminal domain-like"/>
    <property type="match status" value="1"/>
</dbReference>
<dbReference type="SFLD" id="SFLDS00001">
    <property type="entry name" value="Enolase"/>
    <property type="match status" value="1"/>
</dbReference>
<dbReference type="InterPro" id="IPR029065">
    <property type="entry name" value="Enolase_C-like"/>
</dbReference>
<dbReference type="EMBL" id="JYIV01000010">
    <property type="protein sequence ID" value="KJL26543.1"/>
    <property type="molecule type" value="Genomic_DNA"/>
</dbReference>
<dbReference type="InterPro" id="IPR036849">
    <property type="entry name" value="Enolase-like_C_sf"/>
</dbReference>
<dbReference type="EC" id="4.2.1.6" evidence="3"/>
<dbReference type="GO" id="GO:0009063">
    <property type="term" value="P:amino acid catabolic process"/>
    <property type="evidence" value="ECO:0007669"/>
    <property type="project" value="InterPro"/>
</dbReference>
<dbReference type="InterPro" id="IPR029017">
    <property type="entry name" value="Enolase-like_N"/>
</dbReference>
<dbReference type="RefSeq" id="WP_045262163.1">
    <property type="nucleotide sequence ID" value="NZ_JYIV01000010.1"/>
</dbReference>
<dbReference type="Pfam" id="PF13378">
    <property type="entry name" value="MR_MLE_C"/>
    <property type="match status" value="1"/>
</dbReference>
<dbReference type="NCBIfam" id="NF010624">
    <property type="entry name" value="PRK14017.1"/>
    <property type="match status" value="1"/>
</dbReference>
<evidence type="ECO:0000313" key="4">
    <source>
        <dbReference type="Proteomes" id="UP000033725"/>
    </source>
</evidence>
<dbReference type="PANTHER" id="PTHR48080">
    <property type="entry name" value="D-GALACTONATE DEHYDRATASE-RELATED"/>
    <property type="match status" value="1"/>
</dbReference>
<reference evidence="3 4" key="1">
    <citation type="submission" date="2015-02" db="EMBL/GenBank/DDBJ databases">
        <title>Draft genome sequences of ten Microbacterium spp. with emphasis on heavy metal contaminated environments.</title>
        <authorList>
            <person name="Corretto E."/>
        </authorList>
    </citation>
    <scope>NUCLEOTIDE SEQUENCE [LARGE SCALE GENOMIC DNA]</scope>
    <source>
        <strain evidence="3 4">BEL163</strain>
    </source>
</reference>
<dbReference type="Pfam" id="PF02746">
    <property type="entry name" value="MR_MLE_N"/>
    <property type="match status" value="1"/>
</dbReference>
<dbReference type="AlphaFoldDB" id="A0A0F0L0B5"/>
<organism evidence="3 4">
    <name type="scientific">Microbacterium oxydans</name>
    <dbReference type="NCBI Taxonomy" id="82380"/>
    <lineage>
        <taxon>Bacteria</taxon>
        <taxon>Bacillati</taxon>
        <taxon>Actinomycetota</taxon>
        <taxon>Actinomycetes</taxon>
        <taxon>Micrococcales</taxon>
        <taxon>Microbacteriaceae</taxon>
        <taxon>Microbacterium</taxon>
    </lineage>
</organism>
<evidence type="ECO:0000313" key="3">
    <source>
        <dbReference type="EMBL" id="KJL26543.1"/>
    </source>
</evidence>
<feature type="domain" description="Mandelate racemase/muconate lactonizing enzyme C-terminal" evidence="2">
    <location>
        <begin position="125"/>
        <end position="230"/>
    </location>
</feature>
<comment type="caution">
    <text evidence="3">The sequence shown here is derived from an EMBL/GenBank/DDBJ whole genome shotgun (WGS) entry which is preliminary data.</text>
</comment>
<dbReference type="Gene3D" id="3.30.390.10">
    <property type="entry name" value="Enolase-like, N-terminal domain"/>
    <property type="match status" value="1"/>
</dbReference>
<dbReference type="InterPro" id="IPR013341">
    <property type="entry name" value="Mandelate_racemase_N_dom"/>
</dbReference>
<dbReference type="Gene3D" id="3.20.20.120">
    <property type="entry name" value="Enolase-like C-terminal domain"/>
    <property type="match status" value="1"/>
</dbReference>
<evidence type="ECO:0000259" key="2">
    <source>
        <dbReference type="SMART" id="SM00922"/>
    </source>
</evidence>
<dbReference type="OrthoDB" id="9802699at2"/>
<gene>
    <name evidence="3" type="primary">dgoD_1</name>
    <name evidence="3" type="ORF">RN51_00186</name>
</gene>
<dbReference type="InterPro" id="IPR018110">
    <property type="entry name" value="Mandel_Rmase/mucon_lact_enz_CS"/>
</dbReference>
<dbReference type="InterPro" id="IPR013342">
    <property type="entry name" value="Mandelate_racemase_C"/>
</dbReference>
<dbReference type="PROSITE" id="PS00908">
    <property type="entry name" value="MR_MLE_1"/>
    <property type="match status" value="1"/>
</dbReference>
<keyword evidence="1 3" id="KW-0456">Lyase</keyword>
<protein>
    <submittedName>
        <fullName evidence="3">D-galactonate dehydratase</fullName>
        <ecNumber evidence="3">4.2.1.6</ecNumber>
    </submittedName>
</protein>
<dbReference type="PROSITE" id="PS00909">
    <property type="entry name" value="MR_MLE_2"/>
    <property type="match status" value="1"/>
</dbReference>
<dbReference type="PANTHER" id="PTHR48080:SF2">
    <property type="entry name" value="D-GALACTONATE DEHYDRATASE"/>
    <property type="match status" value="1"/>
</dbReference>
<proteinExistence type="predicted"/>
<name>A0A0F0L0B5_9MICO</name>
<sequence>MKITGVRIFHVRPRWTFVAVDTDCGITGYGEPVVEGQALVVAEAVRHFADYLIGKDPRMIEHHWQVMYRGGFYRGGAIGVSAISGLEHALWDIKGKFYNAPVYELLGGRVRDRIRMYGHGRGETDADFVQAALRAQAQGLTAIKIGIDGPARALETQDYVERQVRRLAAVRSAVGADFDIAIDMHGRTSPATAKQLISGFEPFHPLWVEEPCLPENVDALCDIAATTDVPIAAGERRFTKWEFRELIDHRAISVAQPDLCHAGGIFESRKIAAMAEAQYISVAPHNPLGPISLAACVQLDACTPNFVIQEHPSMDDGSDLGHGLLVEPFEIINGSVELPTAPGLGVQPDEDLFAERAYPGDWRTPVFVHDDGSHGDW</sequence>
<dbReference type="GO" id="GO:0008869">
    <property type="term" value="F:galactonate dehydratase activity"/>
    <property type="evidence" value="ECO:0007669"/>
    <property type="project" value="UniProtKB-EC"/>
</dbReference>
<dbReference type="SMART" id="SM00922">
    <property type="entry name" value="MR_MLE"/>
    <property type="match status" value="1"/>
</dbReference>
<evidence type="ECO:0000256" key="1">
    <source>
        <dbReference type="ARBA" id="ARBA00023239"/>
    </source>
</evidence>
<accession>A0A0F0L0B5</accession>
<dbReference type="InterPro" id="IPR034593">
    <property type="entry name" value="DgoD-like"/>
</dbReference>
<dbReference type="Proteomes" id="UP000033725">
    <property type="component" value="Unassembled WGS sequence"/>
</dbReference>
<dbReference type="SFLD" id="SFLDG00179">
    <property type="entry name" value="mandelate_racemase"/>
    <property type="match status" value="1"/>
</dbReference>
<dbReference type="SUPFAM" id="SSF54826">
    <property type="entry name" value="Enolase N-terminal domain-like"/>
    <property type="match status" value="1"/>
</dbReference>